<evidence type="ECO:0000256" key="3">
    <source>
        <dbReference type="ARBA" id="ARBA00022553"/>
    </source>
</evidence>
<feature type="transmembrane region" description="Helical" evidence="14">
    <location>
        <begin position="725"/>
        <end position="747"/>
    </location>
</feature>
<keyword evidence="9" id="KW-0325">Glycoprotein</keyword>
<keyword evidence="14" id="KW-0739">Sodium transport</keyword>
<feature type="transmembrane region" description="Helical" evidence="14">
    <location>
        <begin position="549"/>
        <end position="571"/>
    </location>
</feature>
<evidence type="ECO:0000259" key="17">
    <source>
        <dbReference type="Pfam" id="PF06512"/>
    </source>
</evidence>
<feature type="domain" description="Ion transport" evidence="16">
    <location>
        <begin position="424"/>
        <end position="645"/>
    </location>
</feature>
<feature type="domain" description="Ion transport" evidence="16">
    <location>
        <begin position="145"/>
        <end position="248"/>
    </location>
</feature>
<dbReference type="PANTHER" id="PTHR10037">
    <property type="entry name" value="VOLTAGE-GATED CATION CHANNEL CALCIUM AND SODIUM"/>
    <property type="match status" value="1"/>
</dbReference>
<dbReference type="Gene3D" id="1.10.238.10">
    <property type="entry name" value="EF-hand"/>
    <property type="match status" value="1"/>
</dbReference>
<feature type="domain" description="Ion transport" evidence="16">
    <location>
        <begin position="68"/>
        <end position="142"/>
    </location>
</feature>
<dbReference type="PRINTS" id="PR00170">
    <property type="entry name" value="NACHANNEL"/>
</dbReference>
<feature type="transmembrane region" description="Helical" evidence="14">
    <location>
        <begin position="460"/>
        <end position="478"/>
    </location>
</feature>
<comment type="subunit">
    <text evidence="13">The sodium channel formed by SCN7A is probably a heterooligomeric complex consisting of the ion conducting pore forming alpha subunit SCN7A and regulatory beta subunits such as SCN3B. Interacts with ATP1A1; activates ATP1A1 and thereby indirectly signals to nearby neurons to regulate sodium homeostasis.</text>
</comment>
<keyword evidence="2" id="KW-1003">Cell membrane</keyword>
<evidence type="ECO:0000259" key="18">
    <source>
        <dbReference type="Pfam" id="PF24609"/>
    </source>
</evidence>
<evidence type="ECO:0000256" key="8">
    <source>
        <dbReference type="ARBA" id="ARBA00023157"/>
    </source>
</evidence>
<feature type="domain" description="SCN5A-like C-terminal IQ motif" evidence="18">
    <location>
        <begin position="1061"/>
        <end position="1093"/>
    </location>
</feature>
<evidence type="ECO:0000256" key="14">
    <source>
        <dbReference type="RuleBase" id="RU361132"/>
    </source>
</evidence>
<dbReference type="FunFam" id="1.10.238.10:FF:000171">
    <property type="entry name" value="Sodium channel protein"/>
    <property type="match status" value="1"/>
</dbReference>
<feature type="transmembrane region" description="Helical" evidence="14">
    <location>
        <begin position="618"/>
        <end position="637"/>
    </location>
</feature>
<dbReference type="InterPro" id="IPR058542">
    <property type="entry name" value="IQ_SCN5A_C"/>
</dbReference>
<dbReference type="Gene3D" id="1.20.5.1190">
    <property type="entry name" value="iswi atpase"/>
    <property type="match status" value="1"/>
</dbReference>
<sequence length="1125" mass="128554">MKKRSSTSMITSLGASDDATINHKGELEKSRQRCPFCWYRCAKTLLNWDCSPCWLKLKEFVHGIIMDPFTDLFLIICIILNINFLALEHYPMSLESSNILSIGNVVFIGIFTTEMMFKIIALHPYGYFQVGWNIYDSLIVFHVALKDLVLLLFTFIFFSAVVGLNLYGSNYKKYVCNINEDCQLPHWHMHDFFHSFLNVFRILCGEWIETLWDCFKVAGQLSCIPFYMMVILIGKLLILYLFLALIISFGSCKPATTEENDEAKNLQRAMARIKKGINYVLSKILCKKQNVLEETMDNVSDVYVKENISDHTLSELSNTQDFLKDKEKSSGTEKNTMTENENQSLIPSPSVSETVPIASEESDIENPDNKEIQSKSGDGSSKEVISFLTVYERRSSSAQISRGPKKGKIWQNIRKTCCKIVENSCFRCFIGLVTLLSTGALAFEDIYIDQRKTIKILLEYADMIFTYIFILEMLLKWMAYGFKAYFTNGWYKLDFMVVIVFCLSLIGKSREELKPLVSIKFLRALRVLSQFEKMKVVVRALIKTTLPTLNVFLVCLMIWLAFGIIGVHLFAGKFYECIDPTSGERFPLSEVMNRSQCESLVFNESMPWENAKLNFDNVGISFLSLLQVATFNGWITIMNSAVDSTDISSAVSLMSLTRGRLKYLYNSQTEEAVPCPEEDDNKFQRFIFDLVTSRVFNIIIMTLICFQAITVMIQSDEQSPQIDTALFWINSVYVMLYTGECVLKLIIFHCNYFTSGWNIFDFMVVVFSITGLFLPLMVGYYLVSPSLVQLILLSRIIHILHPEKGLKLFHNLLLPLMLSLPALLNISLLIFLIMFIYAIFGMYNFAYVKKEAGIDDMSNFETFGSSMLCLFQVTIFAGWDGMLNAIFSSKWSDCDPDKINPGTQVRGDCGNPFLGIIYFVSYIILSRLIIVNMYIVVVMEFLNIASKKQAKTLSEEDFRKFFQVWKRFDPDRTQYIDSSKLSDFAAALDPPLFMAKPNKGQLVAMDLPMAVGDRIHCLDVLLALTKRVMGKDLSMEKVLSEMESGFTLTNTFKITYEPITTTLKRKQEVVSATIIQRAYKSYRLRQSDKNTSDTHMIGGDREVQAIKEDSYIDKAEGVSIIQSQV</sequence>
<evidence type="ECO:0000259" key="16">
    <source>
        <dbReference type="Pfam" id="PF00520"/>
    </source>
</evidence>
<dbReference type="InterPro" id="IPR001696">
    <property type="entry name" value="Na_channel_asu"/>
</dbReference>
<feature type="domain" description="Ion transport" evidence="16">
    <location>
        <begin position="694"/>
        <end position="945"/>
    </location>
</feature>
<keyword evidence="5" id="KW-0677">Repeat</keyword>
<keyword evidence="14" id="KW-0851">Voltage-gated channel</keyword>
<comment type="subcellular location">
    <subcellularLocation>
        <location evidence="1 14">Cell membrane</location>
        <topology evidence="1 14">Multi-pass membrane protein</topology>
    </subcellularLocation>
</comment>
<feature type="transmembrane region" description="Helical" evidence="14">
    <location>
        <begin position="916"/>
        <end position="942"/>
    </location>
</feature>
<evidence type="ECO:0000256" key="10">
    <source>
        <dbReference type="ARBA" id="ARBA00036239"/>
    </source>
</evidence>
<keyword evidence="14" id="KW-0894">Sodium channel</keyword>
<dbReference type="Pfam" id="PF24609">
    <property type="entry name" value="IQ_SCN5A_C"/>
    <property type="match status" value="1"/>
</dbReference>
<dbReference type="Pfam" id="PF06512">
    <property type="entry name" value="Na_trans_assoc"/>
    <property type="match status" value="1"/>
</dbReference>
<dbReference type="InterPro" id="IPR010526">
    <property type="entry name" value="Na_trans_assoc_dom"/>
</dbReference>
<dbReference type="Proteomes" id="UP000242450">
    <property type="component" value="Chromosome 33"/>
</dbReference>
<evidence type="ECO:0000256" key="1">
    <source>
        <dbReference type="ARBA" id="ARBA00004651"/>
    </source>
</evidence>
<evidence type="ECO:0000256" key="15">
    <source>
        <dbReference type="SAM" id="MobiDB-lite"/>
    </source>
</evidence>
<evidence type="ECO:0000256" key="4">
    <source>
        <dbReference type="ARBA" id="ARBA00022692"/>
    </source>
</evidence>
<dbReference type="OrthoDB" id="416585at2759"/>
<feature type="compositionally biased region" description="Polar residues" evidence="15">
    <location>
        <begin position="332"/>
        <end position="353"/>
    </location>
</feature>
<dbReference type="FunFam" id="1.20.120.350:FF:000057">
    <property type="entry name" value="Sodium channel protein"/>
    <property type="match status" value="1"/>
</dbReference>
<protein>
    <recommendedName>
        <fullName evidence="14">Sodium channel protein</fullName>
    </recommendedName>
</protein>
<keyword evidence="14" id="KW-0915">Sodium</keyword>
<evidence type="ECO:0000256" key="5">
    <source>
        <dbReference type="ARBA" id="ARBA00022737"/>
    </source>
</evidence>
<keyword evidence="8" id="KW-1015">Disulfide bond</keyword>
<keyword evidence="14" id="KW-0407">Ion channel</keyword>
<keyword evidence="7 14" id="KW-0472">Membrane</keyword>
<feature type="transmembrane region" description="Helical" evidence="14">
    <location>
        <begin position="822"/>
        <end position="848"/>
    </location>
</feature>
<evidence type="ECO:0000313" key="19">
    <source>
        <dbReference type="EMBL" id="OWJ99755.1"/>
    </source>
</evidence>
<dbReference type="PANTHER" id="PTHR10037:SF14">
    <property type="entry name" value="SODIUM CHANNEL PROTEIN"/>
    <property type="match status" value="1"/>
</dbReference>
<accession>A0A212C188</accession>
<evidence type="ECO:0000256" key="12">
    <source>
        <dbReference type="ARBA" id="ARBA00060976"/>
    </source>
</evidence>
<reference evidence="19 20" key="1">
    <citation type="journal article" date="2018" name="Mol. Genet. Genomics">
        <title>The red deer Cervus elaphus genome CerEla1.0: sequencing, annotating, genes, and chromosomes.</title>
        <authorList>
            <person name="Bana N.A."/>
            <person name="Nyiri A."/>
            <person name="Nagy J."/>
            <person name="Frank K."/>
            <person name="Nagy T."/>
            <person name="Steger V."/>
            <person name="Schiller M."/>
            <person name="Lakatos P."/>
            <person name="Sugar L."/>
            <person name="Horn P."/>
            <person name="Barta E."/>
            <person name="Orosz L."/>
        </authorList>
    </citation>
    <scope>NUCLEOTIDE SEQUENCE [LARGE SCALE GENOMIC DNA]</scope>
    <source>
        <strain evidence="19">Hungarian</strain>
    </source>
</reference>
<evidence type="ECO:0000256" key="2">
    <source>
        <dbReference type="ARBA" id="ARBA00022475"/>
    </source>
</evidence>
<dbReference type="InterPro" id="IPR005821">
    <property type="entry name" value="Ion_trans_dom"/>
</dbReference>
<feature type="region of interest" description="Disordered" evidence="15">
    <location>
        <begin position="319"/>
        <end position="379"/>
    </location>
</feature>
<gene>
    <name evidence="19" type="ORF">Celaphus_00015814</name>
</gene>
<dbReference type="Gene3D" id="1.20.120.350">
    <property type="entry name" value="Voltage-gated potassium channels. Chain C"/>
    <property type="match status" value="2"/>
</dbReference>
<keyword evidence="14" id="KW-0406">Ion transport</keyword>
<dbReference type="SUPFAM" id="SSF81324">
    <property type="entry name" value="Voltage-gated potassium channels"/>
    <property type="match status" value="3"/>
</dbReference>
<dbReference type="FunFam" id="1.20.120.350:FF:000059">
    <property type="entry name" value="Sodium channel protein"/>
    <property type="match status" value="1"/>
</dbReference>
<evidence type="ECO:0000256" key="7">
    <source>
        <dbReference type="ARBA" id="ARBA00023136"/>
    </source>
</evidence>
<comment type="caution">
    <text evidence="19">The sequence shown here is derived from an EMBL/GenBank/DDBJ whole genome shotgun (WGS) entry which is preliminary data.</text>
</comment>
<evidence type="ECO:0000256" key="9">
    <source>
        <dbReference type="ARBA" id="ARBA00023180"/>
    </source>
</evidence>
<comment type="caution">
    <text evidence="14">Lacks conserved residue(s) required for the propagation of feature annotation.</text>
</comment>
<evidence type="ECO:0000313" key="20">
    <source>
        <dbReference type="Proteomes" id="UP000242450"/>
    </source>
</evidence>
<keyword evidence="6 14" id="KW-1133">Transmembrane helix</keyword>
<name>A0A212C188_CEREH</name>
<keyword evidence="14" id="KW-0813">Transport</keyword>
<feature type="transmembrane region" description="Helical" evidence="14">
    <location>
        <begin position="99"/>
        <end position="117"/>
    </location>
</feature>
<organism evidence="19 20">
    <name type="scientific">Cervus elaphus hippelaphus</name>
    <name type="common">European red deer</name>
    <dbReference type="NCBI Taxonomy" id="46360"/>
    <lineage>
        <taxon>Eukaryota</taxon>
        <taxon>Metazoa</taxon>
        <taxon>Chordata</taxon>
        <taxon>Craniata</taxon>
        <taxon>Vertebrata</taxon>
        <taxon>Euteleostomi</taxon>
        <taxon>Mammalia</taxon>
        <taxon>Eutheria</taxon>
        <taxon>Laurasiatheria</taxon>
        <taxon>Artiodactyla</taxon>
        <taxon>Ruminantia</taxon>
        <taxon>Pecora</taxon>
        <taxon>Cervidae</taxon>
        <taxon>Cervinae</taxon>
        <taxon>Cervus</taxon>
    </lineage>
</organism>
<keyword evidence="20" id="KW-1185">Reference proteome</keyword>
<comment type="function">
    <text evidence="11">Sodium leak channel functioning as an osmosensor regulating sodium ion levels in various tissues and organs. While most sodium channels are voltage-gated, SCN7A is not and lets sodium flow through membrane along its concentration gradient. In glial cells of the central nervous system, senses body-fluid sodium levels and controls salt intake behavior as well as voluntary water intake through activation of nearby neurons to maintain appropriate sodium levels in the body. By mediating sodium influx into keratinocytes, also plays a role in skin barrier homeostasis.</text>
</comment>
<dbReference type="InterPro" id="IPR043203">
    <property type="entry name" value="VGCC_Ca_Na"/>
</dbReference>
<evidence type="ECO:0000256" key="11">
    <source>
        <dbReference type="ARBA" id="ARBA00055010"/>
    </source>
</evidence>
<dbReference type="EMBL" id="MKHE01000033">
    <property type="protein sequence ID" value="OWJ99755.1"/>
    <property type="molecule type" value="Genomic_DNA"/>
</dbReference>
<dbReference type="GO" id="GO:0001518">
    <property type="term" value="C:voltage-gated sodium channel complex"/>
    <property type="evidence" value="ECO:0007669"/>
    <property type="project" value="UniProtKB-UniRule"/>
</dbReference>
<dbReference type="GO" id="GO:0055078">
    <property type="term" value="P:sodium ion homeostasis"/>
    <property type="evidence" value="ECO:0007669"/>
    <property type="project" value="TreeGrafter"/>
</dbReference>
<dbReference type="FunFam" id="1.10.287.70:FF:000091">
    <property type="entry name" value="Sodium channel protein"/>
    <property type="match status" value="1"/>
</dbReference>
<feature type="transmembrane region" description="Helical" evidence="14">
    <location>
        <begin position="860"/>
        <end position="879"/>
    </location>
</feature>
<feature type="transmembrane region" description="Helical" evidence="14">
    <location>
        <begin position="695"/>
        <end position="713"/>
    </location>
</feature>
<dbReference type="InterPro" id="IPR027359">
    <property type="entry name" value="Volt_channel_dom_sf"/>
</dbReference>
<comment type="similarity">
    <text evidence="12">Belongs to the sodium channel (TC 1.A.1.10) family. SCN7A subfamily.</text>
</comment>
<keyword evidence="4 14" id="KW-0812">Transmembrane</keyword>
<dbReference type="Gene3D" id="1.10.287.70">
    <property type="match status" value="3"/>
</dbReference>
<feature type="transmembrane region" description="Helical" evidence="14">
    <location>
        <begin position="490"/>
        <end position="507"/>
    </location>
</feature>
<feature type="transmembrane region" description="Helical" evidence="14">
    <location>
        <begin position="226"/>
        <end position="250"/>
    </location>
</feature>
<feature type="transmembrane region" description="Helical" evidence="14">
    <location>
        <begin position="64"/>
        <end position="87"/>
    </location>
</feature>
<dbReference type="AlphaFoldDB" id="A0A212C188"/>
<feature type="domain" description="Sodium ion transport-associated" evidence="17">
    <location>
        <begin position="262"/>
        <end position="382"/>
    </location>
</feature>
<comment type="function">
    <text evidence="14">Mediates the voltage-dependent sodium ion permeability of excitable membranes. Assuming opened or closed conformations in response to the voltage difference across the membrane, the protein forms a sodium-selective channel through which Na(+) ions may pass in accordance with their electrochemical gradient.</text>
</comment>
<keyword evidence="3" id="KW-0597">Phosphoprotein</keyword>
<evidence type="ECO:0000256" key="6">
    <source>
        <dbReference type="ARBA" id="ARBA00022989"/>
    </source>
</evidence>
<evidence type="ECO:0000256" key="13">
    <source>
        <dbReference type="ARBA" id="ARBA00062705"/>
    </source>
</evidence>
<proteinExistence type="inferred from homology"/>
<feature type="transmembrane region" description="Helical" evidence="14">
    <location>
        <begin position="149"/>
        <end position="167"/>
    </location>
</feature>
<comment type="catalytic activity">
    <reaction evidence="10">
        <text>Na(+)(in) = Na(+)(out)</text>
        <dbReference type="Rhea" id="RHEA:34963"/>
        <dbReference type="ChEBI" id="CHEBI:29101"/>
    </reaction>
</comment>
<dbReference type="FunFam" id="1.10.287.70:FF:000112">
    <property type="entry name" value="Sodium channel protein"/>
    <property type="match status" value="1"/>
</dbReference>
<dbReference type="FunFam" id="1.20.5.1190:FF:000006">
    <property type="entry name" value="Sodium channel protein"/>
    <property type="match status" value="1"/>
</dbReference>
<dbReference type="Pfam" id="PF00520">
    <property type="entry name" value="Ion_trans"/>
    <property type="match status" value="4"/>
</dbReference>
<dbReference type="GO" id="GO:0005248">
    <property type="term" value="F:voltage-gated sodium channel activity"/>
    <property type="evidence" value="ECO:0007669"/>
    <property type="project" value="InterPro"/>
</dbReference>
<feature type="transmembrane region" description="Helical" evidence="14">
    <location>
        <begin position="759"/>
        <end position="783"/>
    </location>
</feature>
<feature type="compositionally biased region" description="Basic and acidic residues" evidence="15">
    <location>
        <begin position="322"/>
        <end position="331"/>
    </location>
</feature>